<feature type="region of interest" description="Disordered" evidence="1">
    <location>
        <begin position="290"/>
        <end position="342"/>
    </location>
</feature>
<protein>
    <submittedName>
        <fullName evidence="4">Uncharacterized protein</fullName>
    </submittedName>
</protein>
<accession>A0A914QU11</accession>
<evidence type="ECO:0000256" key="2">
    <source>
        <dbReference type="SAM" id="Phobius"/>
    </source>
</evidence>
<dbReference type="AlphaFoldDB" id="A0A914QU11"/>
<evidence type="ECO:0000313" key="4">
    <source>
        <dbReference type="WBParaSite" id="PDA_v2.g5226.t1"/>
    </source>
</evidence>
<keyword evidence="2" id="KW-0812">Transmembrane</keyword>
<evidence type="ECO:0000313" key="3">
    <source>
        <dbReference type="Proteomes" id="UP000887578"/>
    </source>
</evidence>
<feature type="compositionally biased region" description="Basic residues" evidence="1">
    <location>
        <begin position="475"/>
        <end position="484"/>
    </location>
</feature>
<dbReference type="WBParaSite" id="PDA_v2.g5226.t1">
    <property type="protein sequence ID" value="PDA_v2.g5226.t1"/>
    <property type="gene ID" value="PDA_v2.g5226"/>
</dbReference>
<feature type="region of interest" description="Disordered" evidence="1">
    <location>
        <begin position="357"/>
        <end position="402"/>
    </location>
</feature>
<feature type="compositionally biased region" description="Pro residues" evidence="1">
    <location>
        <begin position="300"/>
        <end position="318"/>
    </location>
</feature>
<reference evidence="4" key="1">
    <citation type="submission" date="2022-11" db="UniProtKB">
        <authorList>
            <consortium name="WormBaseParasite"/>
        </authorList>
    </citation>
    <scope>IDENTIFICATION</scope>
</reference>
<feature type="compositionally biased region" description="Basic residues" evidence="1">
    <location>
        <begin position="454"/>
        <end position="465"/>
    </location>
</feature>
<evidence type="ECO:0000256" key="1">
    <source>
        <dbReference type="SAM" id="MobiDB-lite"/>
    </source>
</evidence>
<feature type="region of interest" description="Disordered" evidence="1">
    <location>
        <begin position="451"/>
        <end position="500"/>
    </location>
</feature>
<feature type="compositionally biased region" description="Low complexity" evidence="1">
    <location>
        <begin position="333"/>
        <end position="342"/>
    </location>
</feature>
<sequence>MELQPRKADEFPIDVTTFGFPTWCYYYSNEPYLKVLIHVDFMHPGASKQPNDDYFVHFVDPEDKCKDYRPTVLNETNFLNLNLLANTKSAKYAYYFIKKDNFICSYVFVYDDLFNSFYSNILEIKPVNFYLIKNYPTENYAPNFFCIDVLYGTFVSLYWNRQSPLKNRKILRVLPLSAEAHYYIINEKDLTNIKLIDKMVLNEFDENILKDIFDNKFDESFYPTFTSYGRQIFISFKLVSDKKFAFNGFWKNESEYDVHFQDFQIGVRPLADNYKRKLFRAKKSWIQYDRPVGRESAESTPPPLPQPQPLTETPPPAPSTTKLSTTAPPPTTQPSTSLKTTTVSATKTFPFKSSSIIDSSTAPSTSSPTTTTTSNNSNATNKGTNSILPTPQAQNSGTTATSSSNGFGCFIYENPWILYLIIAIDICEIIIIILLIIFKFRGAKKMKEAMAKKNVQKSTKKNKKKQSSEAMPIKKSSKKKKQKKSTTEKSATKTEDDGKTLIAVPKNTTTSVDQGTNYFTVNQSFAHSVQKK</sequence>
<feature type="transmembrane region" description="Helical" evidence="2">
    <location>
        <begin position="416"/>
        <end position="438"/>
    </location>
</feature>
<proteinExistence type="predicted"/>
<dbReference type="Proteomes" id="UP000887578">
    <property type="component" value="Unplaced"/>
</dbReference>
<name>A0A914QU11_9BILA</name>
<organism evidence="3 4">
    <name type="scientific">Panagrolaimus davidi</name>
    <dbReference type="NCBI Taxonomy" id="227884"/>
    <lineage>
        <taxon>Eukaryota</taxon>
        <taxon>Metazoa</taxon>
        <taxon>Ecdysozoa</taxon>
        <taxon>Nematoda</taxon>
        <taxon>Chromadorea</taxon>
        <taxon>Rhabditida</taxon>
        <taxon>Tylenchina</taxon>
        <taxon>Panagrolaimomorpha</taxon>
        <taxon>Panagrolaimoidea</taxon>
        <taxon>Panagrolaimidae</taxon>
        <taxon>Panagrolaimus</taxon>
    </lineage>
</organism>
<keyword evidence="2" id="KW-1133">Transmembrane helix</keyword>
<keyword evidence="2" id="KW-0472">Membrane</keyword>
<keyword evidence="3" id="KW-1185">Reference proteome</keyword>
<feature type="compositionally biased region" description="Basic and acidic residues" evidence="1">
    <location>
        <begin position="485"/>
        <end position="499"/>
    </location>
</feature>